<evidence type="ECO:0000313" key="2">
    <source>
        <dbReference type="EMBL" id="SVC18604.1"/>
    </source>
</evidence>
<dbReference type="InterPro" id="IPR013813">
    <property type="entry name" value="Endoribo_LPSP/chorism_mut-like"/>
</dbReference>
<organism evidence="2">
    <name type="scientific">marine metagenome</name>
    <dbReference type="NCBI Taxonomy" id="408172"/>
    <lineage>
        <taxon>unclassified sequences</taxon>
        <taxon>metagenomes</taxon>
        <taxon>ecological metagenomes</taxon>
    </lineage>
</organism>
<gene>
    <name evidence="2" type="ORF">METZ01_LOCUS271458</name>
</gene>
<evidence type="ECO:0000259" key="1">
    <source>
        <dbReference type="Pfam" id="PF14588"/>
    </source>
</evidence>
<dbReference type="Pfam" id="PF14588">
    <property type="entry name" value="YjgF_endoribonc"/>
    <property type="match status" value="1"/>
</dbReference>
<reference evidence="2" key="1">
    <citation type="submission" date="2018-05" db="EMBL/GenBank/DDBJ databases">
        <authorList>
            <person name="Lanie J.A."/>
            <person name="Ng W.-L."/>
            <person name="Kazmierczak K.M."/>
            <person name="Andrzejewski T.M."/>
            <person name="Davidsen T.M."/>
            <person name="Wayne K.J."/>
            <person name="Tettelin H."/>
            <person name="Glass J.I."/>
            <person name="Rusch D."/>
            <person name="Podicherti R."/>
            <person name="Tsui H.-C.T."/>
            <person name="Winkler M.E."/>
        </authorList>
    </citation>
    <scope>NUCLEOTIDE SEQUENCE</scope>
</reference>
<dbReference type="AlphaFoldDB" id="A0A382K155"/>
<protein>
    <recommendedName>
        <fullName evidence="1">Endoribonuclease L-PSP/chorismate mutase-like domain-containing protein</fullName>
    </recommendedName>
</protein>
<dbReference type="Gene3D" id="3.30.1330.40">
    <property type="entry name" value="RutC-like"/>
    <property type="match status" value="1"/>
</dbReference>
<name>A0A382K155_9ZZZZ</name>
<dbReference type="SUPFAM" id="SSF55298">
    <property type="entry name" value="YjgF-like"/>
    <property type="match status" value="1"/>
</dbReference>
<dbReference type="PANTHER" id="PTHR43760:SF1">
    <property type="entry name" value="ENDORIBONUCLEASE L-PSP_CHORISMATE MUTASE-LIKE DOMAIN-CONTAINING PROTEIN"/>
    <property type="match status" value="1"/>
</dbReference>
<accession>A0A382K155</accession>
<dbReference type="InterPro" id="IPR035959">
    <property type="entry name" value="RutC-like_sf"/>
</dbReference>
<dbReference type="CDD" id="cd02199">
    <property type="entry name" value="YjgF_YER057c_UK114_like_1"/>
    <property type="match status" value="1"/>
</dbReference>
<proteinExistence type="predicted"/>
<dbReference type="EMBL" id="UINC01077978">
    <property type="protein sequence ID" value="SVC18604.1"/>
    <property type="molecule type" value="Genomic_DNA"/>
</dbReference>
<sequence>DIDQGYEAARLVGIQLLAGLREHIGDLNRVSQVVKVLGMVNSAPDFEDHPKVINGCSDLLVSVFGEKGKHARSAVGMGSLPGQIPVEIEMMVEVI</sequence>
<dbReference type="PANTHER" id="PTHR43760">
    <property type="entry name" value="ENDORIBONUCLEASE-RELATED"/>
    <property type="match status" value="1"/>
</dbReference>
<feature type="non-terminal residue" evidence="2">
    <location>
        <position position="1"/>
    </location>
</feature>
<feature type="domain" description="Endoribonuclease L-PSP/chorismate mutase-like" evidence="1">
    <location>
        <begin position="3"/>
        <end position="74"/>
    </location>
</feature>